<evidence type="ECO:0000313" key="1">
    <source>
        <dbReference type="EMBL" id="HAS8541347.1"/>
    </source>
</evidence>
<reference evidence="1" key="1">
    <citation type="journal article" date="2018" name="Genome Biol.">
        <title>SKESA: strategic k-mer extension for scrupulous assemblies.</title>
        <authorList>
            <person name="Souvorov A."/>
            <person name="Agarwala R."/>
            <person name="Lipman D.J."/>
        </authorList>
    </citation>
    <scope>NUCLEOTIDE SEQUENCE</scope>
    <source>
        <strain evidence="1">BCW_3452</strain>
    </source>
</reference>
<dbReference type="Proteomes" id="UP000863257">
    <property type="component" value="Unassembled WGS sequence"/>
</dbReference>
<comment type="caution">
    <text evidence="1">The sequence shown here is derived from an EMBL/GenBank/DDBJ whole genome shotgun (WGS) entry which is preliminary data.</text>
</comment>
<sequence length="148" mass="16293">MTKKLKSKLSTALYRELSVFLEESKELVGGIKSSLVSPVINDSSVFSLHQRTTFAASGDNFERSGTLELCITYNFTGLVNTGAMFSINFTHGEEVFNLCCPPAKLELLGLLEKLTSNLGHHIPANEKDALIELTLDVVRTSRSHFNAE</sequence>
<reference evidence="1" key="2">
    <citation type="submission" date="2019-01" db="EMBL/GenBank/DDBJ databases">
        <authorList>
            <consortium name="NCBI Pathogen Detection Project"/>
        </authorList>
    </citation>
    <scope>NUCLEOTIDE SEQUENCE</scope>
    <source>
        <strain evidence="1">BCW_3452</strain>
    </source>
</reference>
<accession>A0A8H9N1Y2</accession>
<protein>
    <submittedName>
        <fullName evidence="1">Uncharacterized protein</fullName>
    </submittedName>
</protein>
<gene>
    <name evidence="1" type="ORF">I7730_16305</name>
</gene>
<name>A0A8H9N1Y2_VIBVL</name>
<dbReference type="AlphaFoldDB" id="A0A8H9N1Y2"/>
<organism evidence="1">
    <name type="scientific">Vibrio vulnificus</name>
    <dbReference type="NCBI Taxonomy" id="672"/>
    <lineage>
        <taxon>Bacteria</taxon>
        <taxon>Pseudomonadati</taxon>
        <taxon>Pseudomonadota</taxon>
        <taxon>Gammaproteobacteria</taxon>
        <taxon>Vibrionales</taxon>
        <taxon>Vibrionaceae</taxon>
        <taxon>Vibrio</taxon>
    </lineage>
</organism>
<dbReference type="EMBL" id="DACRBY010000020">
    <property type="protein sequence ID" value="HAS8541347.1"/>
    <property type="molecule type" value="Genomic_DNA"/>
</dbReference>
<proteinExistence type="predicted"/>